<dbReference type="PROSITE" id="PS50943">
    <property type="entry name" value="HTH_CROC1"/>
    <property type="match status" value="1"/>
</dbReference>
<organism evidence="2 3">
    <name type="scientific">Kurthia gibsonii</name>
    <dbReference type="NCBI Taxonomy" id="33946"/>
    <lineage>
        <taxon>Bacteria</taxon>
        <taxon>Bacillati</taxon>
        <taxon>Bacillota</taxon>
        <taxon>Bacilli</taxon>
        <taxon>Bacillales</taxon>
        <taxon>Caryophanaceae</taxon>
        <taxon>Kurthia</taxon>
    </lineage>
</organism>
<dbReference type="SUPFAM" id="SSF47413">
    <property type="entry name" value="lambda repressor-like DNA-binding domains"/>
    <property type="match status" value="1"/>
</dbReference>
<dbReference type="RefSeq" id="WP_087680613.1">
    <property type="nucleotide sequence ID" value="NZ_JBCEWA010000004.1"/>
</dbReference>
<protein>
    <submittedName>
        <fullName evidence="2">Helix-turn-helix domain-containing protein</fullName>
    </submittedName>
</protein>
<sequence>MAVSVTEQMEVAERIEDFYILCVYEQYSMKKHVQFLKKEFNQSKIIELPEVHHTFHAKSFVVWAKTYEQNEALFYNIRMQARKETVMEIAKALVAYHFEEHPTLEKKLKNPTILDETMHELQQLIQQTTFLSDERWLTFYYDFKNQVKNWVIVKLLDHVSIEELRQMNDTDLNYLFFDFFSQQLAEKGEFMQVMTDATNAYLEKWLEEILCELKKTNQLPKILHHLQDEKTKMGEFTAQFTVENHLFVMNNLPYQLVREAIYKKNFEHHIGSPYPTAIVLKGNTEGRFEINPFVRDHALQYAWEQVGKISDIDVDVFDALCNVFLSRKRQPNELIKVTITDLLHYRGLKPKRSGDGRRGGYDHKQKIQIMQSLCNIQSIHMSLTKLLSFEKGTPQYTTLKGRTFLFKDALGQDFALSPHEPVKEIYFSLDEAFAHYLTGAGRQVALQHMKALHYHPTQQLHEKRLSRYLSWRWRTQARKADYLAPNAIRTLLDSIGIPMNERLPSRTRERLEKALDQLEADGVIQSWQYEKWDESIAEFKGWAKIWLETGIIIEPPVAILKQYATIERKTTKKVEKKKTLKEVRQQRNYSLLQLAEELQLSISELGEMERGLRPLTKKVQSWLE</sequence>
<dbReference type="EMBL" id="JBCEWA010000004">
    <property type="protein sequence ID" value="MEL5988102.1"/>
    <property type="molecule type" value="Genomic_DNA"/>
</dbReference>
<keyword evidence="3" id="KW-1185">Reference proteome</keyword>
<evidence type="ECO:0000259" key="1">
    <source>
        <dbReference type="PROSITE" id="PS50943"/>
    </source>
</evidence>
<gene>
    <name evidence="2" type="ORF">AAF454_06690</name>
</gene>
<proteinExistence type="predicted"/>
<reference evidence="2 3" key="1">
    <citation type="submission" date="2024-04" db="EMBL/GenBank/DDBJ databases">
        <authorList>
            <person name="Wu Y.S."/>
            <person name="Zhang L."/>
        </authorList>
    </citation>
    <scope>NUCLEOTIDE SEQUENCE [LARGE SCALE GENOMIC DNA]</scope>
    <source>
        <strain evidence="2 3">KG-01</strain>
    </source>
</reference>
<evidence type="ECO:0000313" key="2">
    <source>
        <dbReference type="EMBL" id="MEL5988102.1"/>
    </source>
</evidence>
<dbReference type="InterPro" id="IPR001387">
    <property type="entry name" value="Cro/C1-type_HTH"/>
</dbReference>
<dbReference type="InterPro" id="IPR010982">
    <property type="entry name" value="Lambda_DNA-bd_dom_sf"/>
</dbReference>
<evidence type="ECO:0000313" key="3">
    <source>
        <dbReference type="Proteomes" id="UP001398420"/>
    </source>
</evidence>
<dbReference type="Pfam" id="PF01381">
    <property type="entry name" value="HTH_3"/>
    <property type="match status" value="1"/>
</dbReference>
<comment type="caution">
    <text evidence="2">The sequence shown here is derived from an EMBL/GenBank/DDBJ whole genome shotgun (WGS) entry which is preliminary data.</text>
</comment>
<name>A0ABU9LML4_9BACL</name>
<accession>A0ABU9LML4</accession>
<feature type="domain" description="HTH cro/C1-type" evidence="1">
    <location>
        <begin position="580"/>
        <end position="613"/>
    </location>
</feature>
<dbReference type="Proteomes" id="UP001398420">
    <property type="component" value="Unassembled WGS sequence"/>
</dbReference>